<protein>
    <submittedName>
        <fullName evidence="1">Separase</fullName>
    </submittedName>
</protein>
<dbReference type="GO" id="GO:0051307">
    <property type="term" value="P:meiotic chromosome separation"/>
    <property type="evidence" value="ECO:0007669"/>
    <property type="project" value="TreeGrafter"/>
</dbReference>
<dbReference type="OrthoDB" id="10591451at2759"/>
<dbReference type="GO" id="GO:0005634">
    <property type="term" value="C:nucleus"/>
    <property type="evidence" value="ECO:0007669"/>
    <property type="project" value="InterPro"/>
</dbReference>
<name>A0A314ZF06_PRUYE</name>
<dbReference type="GO" id="GO:0006508">
    <property type="term" value="P:proteolysis"/>
    <property type="evidence" value="ECO:0007669"/>
    <property type="project" value="InterPro"/>
</dbReference>
<dbReference type="AlphaFoldDB" id="A0A314ZF06"/>
<evidence type="ECO:0000313" key="1">
    <source>
        <dbReference type="EMBL" id="PQQ15838.1"/>
    </source>
</evidence>
<keyword evidence="2" id="KW-1185">Reference proteome</keyword>
<evidence type="ECO:0000313" key="2">
    <source>
        <dbReference type="Proteomes" id="UP000250321"/>
    </source>
</evidence>
<dbReference type="Proteomes" id="UP000250321">
    <property type="component" value="Unassembled WGS sequence"/>
</dbReference>
<accession>A0A314ZF06</accession>
<dbReference type="STRING" id="2094558.A0A314ZF06"/>
<reference evidence="1 2" key="1">
    <citation type="submission" date="2018-02" db="EMBL/GenBank/DDBJ databases">
        <title>Draft genome of wild Prunus yedoensis var. nudiflora.</title>
        <authorList>
            <person name="Baek S."/>
            <person name="Kim J.-H."/>
            <person name="Choi K."/>
            <person name="Kim G.-B."/>
            <person name="Cho A."/>
            <person name="Jang H."/>
            <person name="Shin C.-H."/>
            <person name="Yu H.-J."/>
            <person name="Mun J.-H."/>
        </authorList>
    </citation>
    <scope>NUCLEOTIDE SEQUENCE [LARGE SCALE GENOMIC DNA]</scope>
    <source>
        <strain evidence="2">cv. Jeju island</strain>
        <tissue evidence="1">Leaf</tissue>
    </source>
</reference>
<proteinExistence type="predicted"/>
<dbReference type="InterPro" id="IPR005314">
    <property type="entry name" value="Peptidase_C50"/>
</dbReference>
<dbReference type="EMBL" id="PJQY01000216">
    <property type="protein sequence ID" value="PQQ15838.1"/>
    <property type="molecule type" value="Genomic_DNA"/>
</dbReference>
<gene>
    <name evidence="1" type="ORF">Pyn_19021</name>
</gene>
<dbReference type="GO" id="GO:0005737">
    <property type="term" value="C:cytoplasm"/>
    <property type="evidence" value="ECO:0007669"/>
    <property type="project" value="TreeGrafter"/>
</dbReference>
<dbReference type="PANTHER" id="PTHR12792">
    <property type="entry name" value="EXTRA SPINDLE POLES 1-RELATED"/>
    <property type="match status" value="1"/>
</dbReference>
<sequence>MSFENYMSIGYDDLTSSCTRNLEDSWFGPWRCVLLGEWSNCKQLDLVHKKLVQDLKSKCKEDIDESLLKVILGGSKYAFEGGAYVSPLCFKKGCYIGKAGCSEEEKCLTSPGEYNGIEKQSELAFQLIHEAVNELEGLCSVNREPIILVLDFKVQYRARMKDTYTQMELDEVREELASHVLEWLFD</sequence>
<comment type="caution">
    <text evidence="1">The sequence shown here is derived from an EMBL/GenBank/DDBJ whole genome shotgun (WGS) entry which is preliminary data.</text>
</comment>
<organism evidence="1 2">
    <name type="scientific">Prunus yedoensis var. nudiflora</name>
    <dbReference type="NCBI Taxonomy" id="2094558"/>
    <lineage>
        <taxon>Eukaryota</taxon>
        <taxon>Viridiplantae</taxon>
        <taxon>Streptophyta</taxon>
        <taxon>Embryophyta</taxon>
        <taxon>Tracheophyta</taxon>
        <taxon>Spermatophyta</taxon>
        <taxon>Magnoliopsida</taxon>
        <taxon>eudicotyledons</taxon>
        <taxon>Gunneridae</taxon>
        <taxon>Pentapetalae</taxon>
        <taxon>rosids</taxon>
        <taxon>fabids</taxon>
        <taxon>Rosales</taxon>
        <taxon>Rosaceae</taxon>
        <taxon>Amygdaloideae</taxon>
        <taxon>Amygdaleae</taxon>
        <taxon>Prunus</taxon>
    </lineage>
</organism>
<dbReference type="PANTHER" id="PTHR12792:SF0">
    <property type="entry name" value="SEPARIN"/>
    <property type="match status" value="1"/>
</dbReference>
<dbReference type="GO" id="GO:0004197">
    <property type="term" value="F:cysteine-type endopeptidase activity"/>
    <property type="evidence" value="ECO:0007669"/>
    <property type="project" value="InterPro"/>
</dbReference>
<dbReference type="GO" id="GO:0072686">
    <property type="term" value="C:mitotic spindle"/>
    <property type="evidence" value="ECO:0007669"/>
    <property type="project" value="TreeGrafter"/>
</dbReference>